<evidence type="ECO:0000256" key="2">
    <source>
        <dbReference type="SAM" id="MobiDB-lite"/>
    </source>
</evidence>
<dbReference type="InterPro" id="IPR039604">
    <property type="entry name" value="Bfr1"/>
</dbReference>
<keyword evidence="1" id="KW-0175">Coiled coil</keyword>
<dbReference type="GO" id="GO:0008298">
    <property type="term" value="P:intracellular mRNA localization"/>
    <property type="evidence" value="ECO:0000318"/>
    <property type="project" value="GO_Central"/>
</dbReference>
<keyword evidence="4" id="KW-1185">Reference proteome</keyword>
<dbReference type="Proteomes" id="UP000001449">
    <property type="component" value="Chromosome 3"/>
</dbReference>
<evidence type="ECO:0008006" key="5">
    <source>
        <dbReference type="Google" id="ProtNLM"/>
    </source>
</evidence>
<feature type="region of interest" description="Disordered" evidence="2">
    <location>
        <begin position="470"/>
        <end position="545"/>
    </location>
</feature>
<dbReference type="PaxDb" id="35128-Thaps268519"/>
<protein>
    <recommendedName>
        <fullName evidence="5">Nuclear segregation protein</fullName>
    </recommendedName>
</protein>
<feature type="coiled-coil region" evidence="1">
    <location>
        <begin position="204"/>
        <end position="238"/>
    </location>
</feature>
<dbReference type="eggNOG" id="ENOG502QRKP">
    <property type="taxonomic scope" value="Eukaryota"/>
</dbReference>
<feature type="compositionally biased region" description="Low complexity" evidence="2">
    <location>
        <begin position="1"/>
        <end position="21"/>
    </location>
</feature>
<dbReference type="GeneID" id="7451300"/>
<name>B8BYF6_THAPS</name>
<feature type="compositionally biased region" description="Basic and acidic residues" evidence="2">
    <location>
        <begin position="482"/>
        <end position="501"/>
    </location>
</feature>
<reference evidence="3 4" key="1">
    <citation type="journal article" date="2004" name="Science">
        <title>The genome of the diatom Thalassiosira pseudonana: ecology, evolution, and metabolism.</title>
        <authorList>
            <person name="Armbrust E.V."/>
            <person name="Berges J.A."/>
            <person name="Bowler C."/>
            <person name="Green B.R."/>
            <person name="Martinez D."/>
            <person name="Putnam N.H."/>
            <person name="Zhou S."/>
            <person name="Allen A.E."/>
            <person name="Apt K.E."/>
            <person name="Bechner M."/>
            <person name="Brzezinski M.A."/>
            <person name="Chaal B.K."/>
            <person name="Chiovitti A."/>
            <person name="Davis A.K."/>
            <person name="Demarest M.S."/>
            <person name="Detter J.C."/>
            <person name="Glavina T."/>
            <person name="Goodstein D."/>
            <person name="Hadi M.Z."/>
            <person name="Hellsten U."/>
            <person name="Hildebrand M."/>
            <person name="Jenkins B.D."/>
            <person name="Jurka J."/>
            <person name="Kapitonov V.V."/>
            <person name="Kroger N."/>
            <person name="Lau W.W."/>
            <person name="Lane T.W."/>
            <person name="Larimer F.W."/>
            <person name="Lippmeier J.C."/>
            <person name="Lucas S."/>
            <person name="Medina M."/>
            <person name="Montsant A."/>
            <person name="Obornik M."/>
            <person name="Parker M.S."/>
            <person name="Palenik B."/>
            <person name="Pazour G.J."/>
            <person name="Richardson P.M."/>
            <person name="Rynearson T.A."/>
            <person name="Saito M.A."/>
            <person name="Schwartz D.C."/>
            <person name="Thamatrakoln K."/>
            <person name="Valentin K."/>
            <person name="Vardi A."/>
            <person name="Wilkerson F.P."/>
            <person name="Rokhsar D.S."/>
        </authorList>
    </citation>
    <scope>NUCLEOTIDE SEQUENCE [LARGE SCALE GENOMIC DNA]</scope>
    <source>
        <strain evidence="3 4">CCMP1335</strain>
    </source>
</reference>
<dbReference type="RefSeq" id="XP_002288931.1">
    <property type="nucleotide sequence ID" value="XM_002288895.1"/>
</dbReference>
<dbReference type="GO" id="GO:0003729">
    <property type="term" value="F:mRNA binding"/>
    <property type="evidence" value="ECO:0000318"/>
    <property type="project" value="GO_Central"/>
</dbReference>
<dbReference type="AlphaFoldDB" id="B8BYF6"/>
<dbReference type="HOGENOM" id="CLU_518271_0_0_1"/>
<dbReference type="STRING" id="35128.B8BYF6"/>
<organism evidence="3 4">
    <name type="scientific">Thalassiosira pseudonana</name>
    <name type="common">Marine diatom</name>
    <name type="synonym">Cyclotella nana</name>
    <dbReference type="NCBI Taxonomy" id="35128"/>
    <lineage>
        <taxon>Eukaryota</taxon>
        <taxon>Sar</taxon>
        <taxon>Stramenopiles</taxon>
        <taxon>Ochrophyta</taxon>
        <taxon>Bacillariophyta</taxon>
        <taxon>Coscinodiscophyceae</taxon>
        <taxon>Thalassiosirophycidae</taxon>
        <taxon>Thalassiosirales</taxon>
        <taxon>Thalassiosiraceae</taxon>
        <taxon>Thalassiosira</taxon>
    </lineage>
</organism>
<dbReference type="InParanoid" id="B8BYF6"/>
<reference evidence="3 4" key="2">
    <citation type="journal article" date="2008" name="Nature">
        <title>The Phaeodactylum genome reveals the evolutionary history of diatom genomes.</title>
        <authorList>
            <person name="Bowler C."/>
            <person name="Allen A.E."/>
            <person name="Badger J.H."/>
            <person name="Grimwood J."/>
            <person name="Jabbari K."/>
            <person name="Kuo A."/>
            <person name="Maheswari U."/>
            <person name="Martens C."/>
            <person name="Maumus F."/>
            <person name="Otillar R.P."/>
            <person name="Rayko E."/>
            <person name="Salamov A."/>
            <person name="Vandepoele K."/>
            <person name="Beszteri B."/>
            <person name="Gruber A."/>
            <person name="Heijde M."/>
            <person name="Katinka M."/>
            <person name="Mock T."/>
            <person name="Valentin K."/>
            <person name="Verret F."/>
            <person name="Berges J.A."/>
            <person name="Brownlee C."/>
            <person name="Cadoret J.P."/>
            <person name="Chiovitti A."/>
            <person name="Choi C.J."/>
            <person name="Coesel S."/>
            <person name="De Martino A."/>
            <person name="Detter J.C."/>
            <person name="Durkin C."/>
            <person name="Falciatore A."/>
            <person name="Fournet J."/>
            <person name="Haruta M."/>
            <person name="Huysman M.J."/>
            <person name="Jenkins B.D."/>
            <person name="Jiroutova K."/>
            <person name="Jorgensen R.E."/>
            <person name="Joubert Y."/>
            <person name="Kaplan A."/>
            <person name="Kroger N."/>
            <person name="Kroth P.G."/>
            <person name="La Roche J."/>
            <person name="Lindquist E."/>
            <person name="Lommer M."/>
            <person name="Martin-Jezequel V."/>
            <person name="Lopez P.J."/>
            <person name="Lucas S."/>
            <person name="Mangogna M."/>
            <person name="McGinnis K."/>
            <person name="Medlin L.K."/>
            <person name="Montsant A."/>
            <person name="Oudot-Le Secq M.P."/>
            <person name="Napoli C."/>
            <person name="Obornik M."/>
            <person name="Parker M.S."/>
            <person name="Petit J.L."/>
            <person name="Porcel B.M."/>
            <person name="Poulsen N."/>
            <person name="Robison M."/>
            <person name="Rychlewski L."/>
            <person name="Rynearson T.A."/>
            <person name="Schmutz J."/>
            <person name="Shapiro H."/>
            <person name="Siaut M."/>
            <person name="Stanley M."/>
            <person name="Sussman M.R."/>
            <person name="Taylor A.R."/>
            <person name="Vardi A."/>
            <person name="von Dassow P."/>
            <person name="Vyverman W."/>
            <person name="Willis A."/>
            <person name="Wyrwicz L.S."/>
            <person name="Rokhsar D.S."/>
            <person name="Weissenbach J."/>
            <person name="Armbrust E.V."/>
            <person name="Green B.R."/>
            <person name="Van de Peer Y."/>
            <person name="Grigoriev I.V."/>
        </authorList>
    </citation>
    <scope>NUCLEOTIDE SEQUENCE [LARGE SCALE GENOMIC DNA]</scope>
    <source>
        <strain evidence="3 4">CCMP1335</strain>
    </source>
</reference>
<evidence type="ECO:0000313" key="3">
    <source>
        <dbReference type="EMBL" id="EED94367.1"/>
    </source>
</evidence>
<dbReference type="GO" id="GO:0005783">
    <property type="term" value="C:endoplasmic reticulum"/>
    <property type="evidence" value="ECO:0000318"/>
    <property type="project" value="GO_Central"/>
</dbReference>
<dbReference type="GO" id="GO:0042175">
    <property type="term" value="C:nuclear outer membrane-endoplasmic reticulum membrane network"/>
    <property type="evidence" value="ECO:0000318"/>
    <property type="project" value="GO_Central"/>
</dbReference>
<dbReference type="KEGG" id="tps:THAPSDRAFT_268519"/>
<evidence type="ECO:0000313" key="4">
    <source>
        <dbReference type="Proteomes" id="UP000001449"/>
    </source>
</evidence>
<proteinExistence type="predicted"/>
<evidence type="ECO:0000256" key="1">
    <source>
        <dbReference type="SAM" id="Coils"/>
    </source>
</evidence>
<sequence length="545" mass="60704">MTDEQTPTEAAATTEPVADETSPPENDAAAAVDGEKKGGKRGRKFEKKDEVPIEELFDLSQPIKRVERPSKDAHEATLNALDADIETLKTTRFALQTKIDAVLGNNRNKNTPIGREREALNKLKNRKGLMIEQKRQIRTKLEIIKAKSDRLIGDAKSARGGMKLTNAADIEKEISKLQRKQETSSMSLADEKKLIKDIEALQAAKRTAVELKSKQGDLDSLKEERKTVQADLTAKDKEIDTIQKEIDAQSKVFKALMDKQSSERGTVDKLVEERDAIKIQMDEKFKEKTALRTQFREQTNDWYNTNRAIKAQRQIQYEEEKKRREEEHAAWLKKQEEEELKKTPYEEEMALCEYLADYLEKTYLVDASAIKAQKEEEAEKKAKADVVAVKDDPFAGLKAFNKKGDEEIYFGKGKGSSGNNKKKSKAKKAPTFTLNLDLFEQFGLLSLNPPTNLEGVSASVEELKAKKVWYSEQPRGSVPTAKDIRKANSEAAAKSRGDKSVKGNNGTARGGKKGNFTISNDDFAPLAGAGEAGGASGSDSSNWGR</sequence>
<dbReference type="GO" id="GO:1990904">
    <property type="term" value="C:ribonucleoprotein complex"/>
    <property type="evidence" value="ECO:0000318"/>
    <property type="project" value="GO_Central"/>
</dbReference>
<dbReference type="PANTHER" id="PTHR31027">
    <property type="entry name" value="NUCLEAR SEGREGATION PROTEIN BFR1"/>
    <property type="match status" value="1"/>
</dbReference>
<dbReference type="EMBL" id="CM000640">
    <property type="protein sequence ID" value="EED94367.1"/>
    <property type="molecule type" value="Genomic_DNA"/>
</dbReference>
<accession>B8BYF6</accession>
<feature type="region of interest" description="Disordered" evidence="2">
    <location>
        <begin position="1"/>
        <end position="49"/>
    </location>
</feature>
<gene>
    <name evidence="3" type="ORF">THAPSDRAFT_268519</name>
</gene>
<dbReference type="OMA" id="EAIDYMM"/>
<dbReference type="PANTHER" id="PTHR31027:SF2">
    <property type="entry name" value="LEBERCILIN DOMAIN-CONTAINING PROTEIN"/>
    <property type="match status" value="1"/>
</dbReference>